<dbReference type="InterPro" id="IPR013783">
    <property type="entry name" value="Ig-like_fold"/>
</dbReference>
<protein>
    <submittedName>
        <fullName evidence="5">Sialoadhesin</fullName>
    </submittedName>
</protein>
<dbReference type="GO" id="GO:0004888">
    <property type="term" value="F:transmembrane signaling receptor activity"/>
    <property type="evidence" value="ECO:0007669"/>
    <property type="project" value="TreeGrafter"/>
</dbReference>
<reference evidence="5 6" key="1">
    <citation type="submission" date="2019-01" db="EMBL/GenBank/DDBJ databases">
        <title>Genome Assembly of Collichthys lucidus.</title>
        <authorList>
            <person name="Cai M."/>
            <person name="Xiao S."/>
        </authorList>
    </citation>
    <scope>NUCLEOTIDE SEQUENCE [LARGE SCALE GENOMIC DNA]</scope>
    <source>
        <strain evidence="5">JT15FE1705JMU</strain>
        <tissue evidence="5">Muscle</tissue>
    </source>
</reference>
<evidence type="ECO:0000256" key="1">
    <source>
        <dbReference type="ARBA" id="ARBA00022729"/>
    </source>
</evidence>
<dbReference type="GO" id="GO:0006955">
    <property type="term" value="P:immune response"/>
    <property type="evidence" value="ECO:0007669"/>
    <property type="project" value="TreeGrafter"/>
</dbReference>
<dbReference type="EMBL" id="CM014101">
    <property type="protein sequence ID" value="TKS93286.1"/>
    <property type="molecule type" value="Genomic_DNA"/>
</dbReference>
<dbReference type="InterPro" id="IPR036179">
    <property type="entry name" value="Ig-like_dom_sf"/>
</dbReference>
<keyword evidence="2" id="KW-1015">Disulfide bond</keyword>
<dbReference type="PANTHER" id="PTHR11481">
    <property type="entry name" value="IMMUNOGLOBULIN FC RECEPTOR"/>
    <property type="match status" value="1"/>
</dbReference>
<dbReference type="AlphaFoldDB" id="A0A4U5VWS7"/>
<keyword evidence="1 4" id="KW-0732">Signal</keyword>
<gene>
    <name evidence="5" type="ORF">D9C73_026727</name>
</gene>
<evidence type="ECO:0000313" key="5">
    <source>
        <dbReference type="EMBL" id="TKS93286.1"/>
    </source>
</evidence>
<keyword evidence="3" id="KW-0472">Membrane</keyword>
<dbReference type="Gene3D" id="2.60.40.10">
    <property type="entry name" value="Immunoglobulins"/>
    <property type="match status" value="2"/>
</dbReference>
<dbReference type="STRING" id="240159.A0A4U5VWS7"/>
<evidence type="ECO:0000256" key="2">
    <source>
        <dbReference type="ARBA" id="ARBA00023157"/>
    </source>
</evidence>
<dbReference type="GO" id="GO:0007166">
    <property type="term" value="P:cell surface receptor signaling pathway"/>
    <property type="evidence" value="ECO:0007669"/>
    <property type="project" value="TreeGrafter"/>
</dbReference>
<feature type="transmembrane region" description="Helical" evidence="3">
    <location>
        <begin position="210"/>
        <end position="234"/>
    </location>
</feature>
<keyword evidence="3" id="KW-0812">Transmembrane</keyword>
<dbReference type="InterPro" id="IPR050488">
    <property type="entry name" value="Ig_Fc_receptor"/>
</dbReference>
<name>A0A4U5VWS7_COLLU</name>
<keyword evidence="6" id="KW-1185">Reference proteome</keyword>
<feature type="signal peptide" evidence="4">
    <location>
        <begin position="1"/>
        <end position="19"/>
    </location>
</feature>
<dbReference type="Pfam" id="PF13895">
    <property type="entry name" value="Ig_2"/>
    <property type="match status" value="1"/>
</dbReference>
<dbReference type="GO" id="GO:0009897">
    <property type="term" value="C:external side of plasma membrane"/>
    <property type="evidence" value="ECO:0007669"/>
    <property type="project" value="TreeGrafter"/>
</dbReference>
<evidence type="ECO:0000256" key="3">
    <source>
        <dbReference type="SAM" id="Phobius"/>
    </source>
</evidence>
<sequence>MEFTSVIYILTLCVTPATAKLSITPNRAQFFQYDSIIMTCEAGEVRRNTATASSEACMAGWGLKGNSSCEVEDAFKSDTGVYWCESQRGERSNPINITVTEGAVILISPAHPVTDGDEVTLFCSYKAGGGDMTSDFFAKFYKDGVFFGMEPAGKKIIKKVSRSDEGYYECEHTTKKRSPKSWLAVRGRTTSNSTSIPIEPSPPTPPVITVPKLVCTILLFILYTAILMVCIYMYRKWAQEDELGPDMMLRWFIARILNVNLLVCHQRSSEQHQYLTK</sequence>
<dbReference type="PANTHER" id="PTHR11481:SF64">
    <property type="entry name" value="FC RECEPTOR-LIKE PROTEIN 4"/>
    <property type="match status" value="1"/>
</dbReference>
<dbReference type="Proteomes" id="UP000298787">
    <property type="component" value="Chromosome 24"/>
</dbReference>
<organism evidence="5 6">
    <name type="scientific">Collichthys lucidus</name>
    <name type="common">Big head croaker</name>
    <name type="synonym">Sciaena lucida</name>
    <dbReference type="NCBI Taxonomy" id="240159"/>
    <lineage>
        <taxon>Eukaryota</taxon>
        <taxon>Metazoa</taxon>
        <taxon>Chordata</taxon>
        <taxon>Craniata</taxon>
        <taxon>Vertebrata</taxon>
        <taxon>Euteleostomi</taxon>
        <taxon>Actinopterygii</taxon>
        <taxon>Neopterygii</taxon>
        <taxon>Teleostei</taxon>
        <taxon>Neoteleostei</taxon>
        <taxon>Acanthomorphata</taxon>
        <taxon>Eupercaria</taxon>
        <taxon>Sciaenidae</taxon>
        <taxon>Collichthys</taxon>
    </lineage>
</organism>
<proteinExistence type="predicted"/>
<evidence type="ECO:0000256" key="4">
    <source>
        <dbReference type="SAM" id="SignalP"/>
    </source>
</evidence>
<dbReference type="SUPFAM" id="SSF48726">
    <property type="entry name" value="Immunoglobulin"/>
    <property type="match status" value="1"/>
</dbReference>
<keyword evidence="3" id="KW-1133">Transmembrane helix</keyword>
<accession>A0A4U5VWS7</accession>
<feature type="chain" id="PRO_5020867014" evidence="4">
    <location>
        <begin position="20"/>
        <end position="277"/>
    </location>
</feature>
<evidence type="ECO:0000313" key="6">
    <source>
        <dbReference type="Proteomes" id="UP000298787"/>
    </source>
</evidence>